<dbReference type="Gene3D" id="3.30.470.30">
    <property type="entry name" value="DNA ligase/mRNA capping enzyme"/>
    <property type="match status" value="1"/>
</dbReference>
<dbReference type="EMBL" id="FR823385">
    <property type="protein sequence ID" value="CBZ51326.1"/>
    <property type="molecule type" value="Genomic_DNA"/>
</dbReference>
<dbReference type="InterPro" id="IPR012340">
    <property type="entry name" value="NA-bd_OB-fold"/>
</dbReference>
<dbReference type="RefSeq" id="XP_003881359.1">
    <property type="nucleotide sequence ID" value="XM_003881310.1"/>
</dbReference>
<feature type="region of interest" description="Disordered" evidence="2">
    <location>
        <begin position="1"/>
        <end position="73"/>
    </location>
</feature>
<dbReference type="Gene3D" id="2.40.50.140">
    <property type="entry name" value="Nucleic acid-binding proteins"/>
    <property type="match status" value="2"/>
</dbReference>
<dbReference type="InterPro" id="IPR001339">
    <property type="entry name" value="mRNA_cap_enzyme_adenylation"/>
</dbReference>
<evidence type="ECO:0000313" key="5">
    <source>
        <dbReference type="Proteomes" id="UP000007494"/>
    </source>
</evidence>
<dbReference type="eggNOG" id="KOG2386">
    <property type="taxonomic scope" value="Eukaryota"/>
</dbReference>
<sequence length="615" mass="69557">MNTLNPQPVPPPPKEGPRDVDGGTQPSSLSSSSSCSSSSSSSSSSSFSSVHGHSLAGPPELPGILAGDPAGLLPPEQAQRVRERVRKMCGWSRESFPGGQPVSLSKSNLTELFRNPYVACEKTDGIRFLLLAASGCIFLIGRKEEVRMIPDKFLPRKGRLQEPQQLTLLDGELVMDRLPDGDTAARYLIYDAICIERDESVKELNLMGRLAAVAERVIAPLRELEEKERLQSEREEDAPQPLKKRKARKNPLEIYLKDFFEIFDLLHIQRMALRLPHESDGIIFTPVNLPYTTGTCRQLLKWKPPHLNTVDFSADALYDERGVPRLFQLYVTDYGVRVFKGEFLAPYGALYKQLLQMASSTRLSGTIVECFWFPSPPVYTFVPSLRSAEDLRSEKEMCTWQTWNAAKPLYDLENGTWKEGGWVAERIRTVRLFAFFGKTKTRVVCSQGGRGNRERRIPSTSQIFQNTHLKKCTPLSDSEKGELDRKHTSKTNTSFYMQRELDNSRRRARKSRKETERRWTTEGDPVSPVCCVPVVSHLCISPVCLFRCFQDKNLPNSFQVMKKVQQSIDDSITFRTLLREAQRYRNHGKKTVGEACILPSEHTEDKEASSTETSG</sequence>
<evidence type="ECO:0000313" key="4">
    <source>
        <dbReference type="EMBL" id="CBZ51326.1"/>
    </source>
</evidence>
<evidence type="ECO:0000256" key="1">
    <source>
        <dbReference type="ARBA" id="ARBA00044624"/>
    </source>
</evidence>
<proteinExistence type="predicted"/>
<dbReference type="GO" id="GO:0004484">
    <property type="term" value="F:mRNA guanylyltransferase activity"/>
    <property type="evidence" value="ECO:0007669"/>
    <property type="project" value="UniProtKB-EC"/>
</dbReference>
<feature type="domain" description="mRNA capping enzyme adenylation" evidence="3">
    <location>
        <begin position="100"/>
        <end position="303"/>
    </location>
</feature>
<gene>
    <name evidence="4" type="ORF">NCLIV_043900</name>
</gene>
<organism evidence="4 5">
    <name type="scientific">Neospora caninum (strain Liverpool)</name>
    <dbReference type="NCBI Taxonomy" id="572307"/>
    <lineage>
        <taxon>Eukaryota</taxon>
        <taxon>Sar</taxon>
        <taxon>Alveolata</taxon>
        <taxon>Apicomplexa</taxon>
        <taxon>Conoidasida</taxon>
        <taxon>Coccidia</taxon>
        <taxon>Eucoccidiorida</taxon>
        <taxon>Eimeriorina</taxon>
        <taxon>Sarcocystidae</taxon>
        <taxon>Neospora</taxon>
    </lineage>
</organism>
<keyword evidence="5" id="KW-1185">Reference proteome</keyword>
<dbReference type="GeneID" id="13440311"/>
<dbReference type="PANTHER" id="PTHR10367:SF17">
    <property type="entry name" value="MRNA-CAPPING ENZYME"/>
    <property type="match status" value="1"/>
</dbReference>
<dbReference type="InParanoid" id="F0VAR8"/>
<dbReference type="AlphaFoldDB" id="F0VAR8"/>
<name>F0VAR8_NEOCL</name>
<dbReference type="VEuPathDB" id="ToxoDB:NCLIV_043900"/>
<dbReference type="SUPFAM" id="SSF50249">
    <property type="entry name" value="Nucleic acid-binding proteins"/>
    <property type="match status" value="2"/>
</dbReference>
<protein>
    <submittedName>
        <fullName evidence="4">At3g09100/MZB10_13, related</fullName>
    </submittedName>
</protein>
<dbReference type="PANTHER" id="PTHR10367">
    <property type="entry name" value="MRNA-CAPPING ENZYME"/>
    <property type="match status" value="1"/>
</dbReference>
<dbReference type="Proteomes" id="UP000007494">
    <property type="component" value="Chromosome IX"/>
</dbReference>
<feature type="region of interest" description="Disordered" evidence="2">
    <location>
        <begin position="497"/>
        <end position="522"/>
    </location>
</feature>
<dbReference type="SUPFAM" id="SSF56091">
    <property type="entry name" value="DNA ligase/mRNA capping enzyme, catalytic domain"/>
    <property type="match status" value="1"/>
</dbReference>
<dbReference type="InterPro" id="IPR051029">
    <property type="entry name" value="mRNA_Capping_Enz/RNA_Phosphat"/>
</dbReference>
<dbReference type="OrthoDB" id="200924at2759"/>
<dbReference type="CDD" id="cd07895">
    <property type="entry name" value="Adenylation_mRNA_capping"/>
    <property type="match status" value="1"/>
</dbReference>
<evidence type="ECO:0000259" key="3">
    <source>
        <dbReference type="Pfam" id="PF01331"/>
    </source>
</evidence>
<evidence type="ECO:0000256" key="2">
    <source>
        <dbReference type="SAM" id="MobiDB-lite"/>
    </source>
</evidence>
<feature type="compositionally biased region" description="Low complexity" evidence="2">
    <location>
        <begin position="27"/>
        <end position="49"/>
    </location>
</feature>
<reference evidence="5" key="1">
    <citation type="journal article" date="2012" name="PLoS Pathog.">
        <title>Comparative genomics of the apicomplexan parasites Toxoplasma gondii and Neospora caninum: Coccidia differing in host range and transmission strategy.</title>
        <authorList>
            <person name="Reid A.J."/>
            <person name="Vermont S.J."/>
            <person name="Cotton J.A."/>
            <person name="Harris D."/>
            <person name="Hill-Cawthorne G.A."/>
            <person name="Konen-Waisman S."/>
            <person name="Latham S.M."/>
            <person name="Mourier T."/>
            <person name="Norton R."/>
            <person name="Quail M.A."/>
            <person name="Sanders M."/>
            <person name="Shanmugam D."/>
            <person name="Sohal A."/>
            <person name="Wasmuth J.D."/>
            <person name="Brunk B."/>
            <person name="Grigg M.E."/>
            <person name="Howard J.C."/>
            <person name="Parkinson J."/>
            <person name="Roos D.S."/>
            <person name="Trees A.J."/>
            <person name="Berriman M."/>
            <person name="Pain A."/>
            <person name="Wastling J.M."/>
        </authorList>
    </citation>
    <scope>NUCLEOTIDE SEQUENCE [LARGE SCALE GENOMIC DNA]</scope>
    <source>
        <strain evidence="5">Liverpool</strain>
    </source>
</reference>
<dbReference type="GO" id="GO:0006370">
    <property type="term" value="P:7-methylguanosine mRNA capping"/>
    <property type="evidence" value="ECO:0007669"/>
    <property type="project" value="InterPro"/>
</dbReference>
<dbReference type="GO" id="GO:0005524">
    <property type="term" value="F:ATP binding"/>
    <property type="evidence" value="ECO:0007669"/>
    <property type="project" value="InterPro"/>
</dbReference>
<comment type="catalytic activity">
    <reaction evidence="1">
        <text>a 5'-end diphospho-ribonucleoside in mRNA + GTP + H(+) = a 5'-end (5'-triphosphoguanosine)-ribonucleoside in mRNA + diphosphate</text>
        <dbReference type="Rhea" id="RHEA:67012"/>
        <dbReference type="Rhea" id="RHEA-COMP:17165"/>
        <dbReference type="Rhea" id="RHEA-COMP:17166"/>
        <dbReference type="ChEBI" id="CHEBI:15378"/>
        <dbReference type="ChEBI" id="CHEBI:33019"/>
        <dbReference type="ChEBI" id="CHEBI:37565"/>
        <dbReference type="ChEBI" id="CHEBI:167616"/>
        <dbReference type="ChEBI" id="CHEBI:167617"/>
        <dbReference type="EC" id="2.7.7.50"/>
    </reaction>
    <physiologicalReaction direction="left-to-right" evidence="1">
        <dbReference type="Rhea" id="RHEA:67013"/>
    </physiologicalReaction>
</comment>
<accession>F0VAR8</accession>
<dbReference type="Pfam" id="PF01331">
    <property type="entry name" value="mRNA_cap_enzyme"/>
    <property type="match status" value="1"/>
</dbReference>
<dbReference type="FunCoup" id="F0VAR8">
    <property type="interactions" value="328"/>
</dbReference>